<feature type="transmembrane region" description="Helical" evidence="8">
    <location>
        <begin position="12"/>
        <end position="30"/>
    </location>
</feature>
<dbReference type="PANTHER" id="PTHR36838">
    <property type="entry name" value="AUXIN EFFLUX CARRIER FAMILY PROTEIN"/>
    <property type="match status" value="1"/>
</dbReference>
<dbReference type="AlphaFoldDB" id="A0A413FAB8"/>
<dbReference type="GO" id="GO:0005886">
    <property type="term" value="C:plasma membrane"/>
    <property type="evidence" value="ECO:0007669"/>
    <property type="project" value="UniProtKB-SubCell"/>
</dbReference>
<keyword evidence="5 8" id="KW-0812">Transmembrane</keyword>
<keyword evidence="7 8" id="KW-0472">Membrane</keyword>
<dbReference type="InterPro" id="IPR004776">
    <property type="entry name" value="Mem_transp_PIN-like"/>
</dbReference>
<gene>
    <name evidence="9" type="ORF">DWV29_20565</name>
</gene>
<name>A0A413FAB8_9FIRM</name>
<comment type="subcellular location">
    <subcellularLocation>
        <location evidence="1">Cell membrane</location>
        <topology evidence="1">Multi-pass membrane protein</topology>
    </subcellularLocation>
</comment>
<feature type="transmembrane region" description="Helical" evidence="8">
    <location>
        <begin position="230"/>
        <end position="251"/>
    </location>
</feature>
<evidence type="ECO:0000256" key="4">
    <source>
        <dbReference type="ARBA" id="ARBA00022475"/>
    </source>
</evidence>
<evidence type="ECO:0000313" key="10">
    <source>
        <dbReference type="Proteomes" id="UP000283880"/>
    </source>
</evidence>
<evidence type="ECO:0000256" key="6">
    <source>
        <dbReference type="ARBA" id="ARBA00022989"/>
    </source>
</evidence>
<protein>
    <submittedName>
        <fullName evidence="9">AEC family transporter</fullName>
    </submittedName>
</protein>
<feature type="transmembrane region" description="Helical" evidence="8">
    <location>
        <begin position="165"/>
        <end position="186"/>
    </location>
</feature>
<evidence type="ECO:0000256" key="8">
    <source>
        <dbReference type="SAM" id="Phobius"/>
    </source>
</evidence>
<accession>A0A413FAB8</accession>
<evidence type="ECO:0000256" key="1">
    <source>
        <dbReference type="ARBA" id="ARBA00004651"/>
    </source>
</evidence>
<dbReference type="PANTHER" id="PTHR36838:SF3">
    <property type="entry name" value="TRANSPORTER AUXIN EFFLUX CARRIER EC FAMILY"/>
    <property type="match status" value="1"/>
</dbReference>
<keyword evidence="6 8" id="KW-1133">Transmembrane helix</keyword>
<comment type="caution">
    <text evidence="9">The sequence shown here is derived from an EMBL/GenBank/DDBJ whole genome shotgun (WGS) entry which is preliminary data.</text>
</comment>
<dbReference type="EMBL" id="QSBM01000018">
    <property type="protein sequence ID" value="RGX25676.1"/>
    <property type="molecule type" value="Genomic_DNA"/>
</dbReference>
<feature type="transmembrane region" description="Helical" evidence="8">
    <location>
        <begin position="103"/>
        <end position="123"/>
    </location>
</feature>
<feature type="transmembrane region" description="Helical" evidence="8">
    <location>
        <begin position="198"/>
        <end position="218"/>
    </location>
</feature>
<evidence type="ECO:0000256" key="5">
    <source>
        <dbReference type="ARBA" id="ARBA00022692"/>
    </source>
</evidence>
<dbReference type="Pfam" id="PF03547">
    <property type="entry name" value="Mem_trans"/>
    <property type="match status" value="1"/>
</dbReference>
<reference evidence="9 10" key="1">
    <citation type="submission" date="2018-08" db="EMBL/GenBank/DDBJ databases">
        <title>A genome reference for cultivated species of the human gut microbiota.</title>
        <authorList>
            <person name="Zou Y."/>
            <person name="Xue W."/>
            <person name="Luo G."/>
        </authorList>
    </citation>
    <scope>NUCLEOTIDE SEQUENCE [LARGE SCALE GENOMIC DNA]</scope>
    <source>
        <strain evidence="9 10">AF04-15</strain>
    </source>
</reference>
<keyword evidence="4" id="KW-1003">Cell membrane</keyword>
<feature type="transmembrane region" description="Helical" evidence="8">
    <location>
        <begin position="288"/>
        <end position="310"/>
    </location>
</feature>
<evidence type="ECO:0000256" key="3">
    <source>
        <dbReference type="ARBA" id="ARBA00022448"/>
    </source>
</evidence>
<proteinExistence type="inferred from homology"/>
<organism evidence="9 10">
    <name type="scientific">Enterocloster asparagiformis</name>
    <dbReference type="NCBI Taxonomy" id="333367"/>
    <lineage>
        <taxon>Bacteria</taxon>
        <taxon>Bacillati</taxon>
        <taxon>Bacillota</taxon>
        <taxon>Clostridia</taxon>
        <taxon>Lachnospirales</taxon>
        <taxon>Lachnospiraceae</taxon>
        <taxon>Enterocloster</taxon>
    </lineage>
</organism>
<feature type="transmembrane region" description="Helical" evidence="8">
    <location>
        <begin position="257"/>
        <end position="276"/>
    </location>
</feature>
<sequence length="313" mass="34005">MEGSRETTMETVLVKALSFILIILCAYALKRAGVFCKEDNRIVMKLILNVTLPAAVVAGFSGYTRDLSLVLAAFLGFGLNIVMMVAGYLAAFRKSREEQTFNIVNYSGYNIGTFAMPYLQSFLGNTGTIVASIFDAGNALMCTGLTYAFAAGFCGKQVERGPGAFAARLFASVPFDAYGIMLVLYMLDVHLPEPVYRIASAFGSGNAFLAMFMIGLAFELKLERDQVRDVVRALIIRFGCAAVFALGIYYLTPWSRTVRQTLALIVFAPVSAMTVINTQRCGGDTEKAGVISSLSILTSIVVITLLVIRWNLS</sequence>
<keyword evidence="3" id="KW-0813">Transport</keyword>
<dbReference type="GO" id="GO:0055085">
    <property type="term" value="P:transmembrane transport"/>
    <property type="evidence" value="ECO:0007669"/>
    <property type="project" value="InterPro"/>
</dbReference>
<feature type="transmembrane region" description="Helical" evidence="8">
    <location>
        <begin position="69"/>
        <end position="91"/>
    </location>
</feature>
<dbReference type="Gene3D" id="1.20.1530.20">
    <property type="match status" value="1"/>
</dbReference>
<dbReference type="InterPro" id="IPR038770">
    <property type="entry name" value="Na+/solute_symporter_sf"/>
</dbReference>
<evidence type="ECO:0000313" key="9">
    <source>
        <dbReference type="EMBL" id="RGX25676.1"/>
    </source>
</evidence>
<comment type="similarity">
    <text evidence="2">Belongs to the auxin efflux carrier (TC 2.A.69) family.</text>
</comment>
<evidence type="ECO:0000256" key="2">
    <source>
        <dbReference type="ARBA" id="ARBA00010145"/>
    </source>
</evidence>
<feature type="transmembrane region" description="Helical" evidence="8">
    <location>
        <begin position="129"/>
        <end position="153"/>
    </location>
</feature>
<feature type="transmembrane region" description="Helical" evidence="8">
    <location>
        <begin position="42"/>
        <end position="63"/>
    </location>
</feature>
<evidence type="ECO:0000256" key="7">
    <source>
        <dbReference type="ARBA" id="ARBA00023136"/>
    </source>
</evidence>
<dbReference type="Proteomes" id="UP000283880">
    <property type="component" value="Unassembled WGS sequence"/>
</dbReference>